<dbReference type="InterPro" id="IPR016170">
    <property type="entry name" value="Cytok_DH_C_sf"/>
</dbReference>
<dbReference type="RefSeq" id="WP_371839466.1">
    <property type="nucleotide sequence ID" value="NZ_JBGMEK010000027.1"/>
</dbReference>
<evidence type="ECO:0000256" key="2">
    <source>
        <dbReference type="ARBA" id="ARBA00022827"/>
    </source>
</evidence>
<comment type="caution">
    <text evidence="4">The sequence shown here is derived from an EMBL/GenBank/DDBJ whole genome shotgun (WGS) entry which is preliminary data.</text>
</comment>
<dbReference type="PROSITE" id="PS51387">
    <property type="entry name" value="FAD_PCMH"/>
    <property type="match status" value="1"/>
</dbReference>
<evidence type="ECO:0000313" key="4">
    <source>
        <dbReference type="EMBL" id="MFA0811859.1"/>
    </source>
</evidence>
<dbReference type="EMBL" id="JBGMEK010000027">
    <property type="protein sequence ID" value="MFA0811859.1"/>
    <property type="molecule type" value="Genomic_DNA"/>
</dbReference>
<keyword evidence="1" id="KW-0285">Flavoprotein</keyword>
<dbReference type="Gene3D" id="3.30.43.10">
    <property type="entry name" value="Uridine Diphospho-n-acetylenolpyruvylglucosamine Reductase, domain 2"/>
    <property type="match status" value="1"/>
</dbReference>
<dbReference type="InterPro" id="IPR016166">
    <property type="entry name" value="FAD-bd_PCMH"/>
</dbReference>
<evidence type="ECO:0000256" key="1">
    <source>
        <dbReference type="ARBA" id="ARBA00022630"/>
    </source>
</evidence>
<keyword evidence="5" id="KW-1185">Reference proteome</keyword>
<evidence type="ECO:0000259" key="3">
    <source>
        <dbReference type="PROSITE" id="PS51387"/>
    </source>
</evidence>
<dbReference type="InterPro" id="IPR036318">
    <property type="entry name" value="FAD-bd_PCMH-like_sf"/>
</dbReference>
<dbReference type="InterPro" id="IPR006094">
    <property type="entry name" value="Oxid_FAD_bind_N"/>
</dbReference>
<evidence type="ECO:0000313" key="5">
    <source>
        <dbReference type="Proteomes" id="UP001569428"/>
    </source>
</evidence>
<keyword evidence="2" id="KW-0274">FAD</keyword>
<dbReference type="InterPro" id="IPR016169">
    <property type="entry name" value="FAD-bd_PCMH_sub2"/>
</dbReference>
<dbReference type="Gene3D" id="3.30.465.10">
    <property type="match status" value="1"/>
</dbReference>
<proteinExistence type="predicted"/>
<dbReference type="InterPro" id="IPR016167">
    <property type="entry name" value="FAD-bd_PCMH_sub1"/>
</dbReference>
<reference evidence="4 5" key="1">
    <citation type="submission" date="2024-08" db="EMBL/GenBank/DDBJ databases">
        <authorList>
            <person name="Ishaq N."/>
        </authorList>
    </citation>
    <scope>NUCLEOTIDE SEQUENCE [LARGE SCALE GENOMIC DNA]</scope>
    <source>
        <strain evidence="4 5">DSM 18651</strain>
    </source>
</reference>
<dbReference type="SUPFAM" id="SSF55103">
    <property type="entry name" value="FAD-linked oxidases, C-terminal domain"/>
    <property type="match status" value="1"/>
</dbReference>
<dbReference type="InterPro" id="IPR016171">
    <property type="entry name" value="Vanillyl_alc_oxidase_C-sub2"/>
</dbReference>
<dbReference type="Pfam" id="PF01565">
    <property type="entry name" value="FAD_binding_4"/>
    <property type="match status" value="1"/>
</dbReference>
<dbReference type="PANTHER" id="PTHR11748">
    <property type="entry name" value="D-LACTATE DEHYDROGENASE"/>
    <property type="match status" value="1"/>
</dbReference>
<accession>A0ABV4P0P3</accession>
<feature type="domain" description="FAD-binding PCMH-type" evidence="3">
    <location>
        <begin position="35"/>
        <end position="221"/>
    </location>
</feature>
<gene>
    <name evidence="4" type="ORF">ACCI49_13125</name>
</gene>
<dbReference type="Proteomes" id="UP001569428">
    <property type="component" value="Unassembled WGS sequence"/>
</dbReference>
<protein>
    <submittedName>
        <fullName evidence="4">FAD-dependent oxidoreductase</fullName>
    </submittedName>
</protein>
<sequence>MIVEQVDLIHQLGLIVGTSRCIDYREQGAPANIYRDARAITGCVMPADIASVQKIIEFANHYSMPLYPLSRGKNYGLGCRLPVEQNNLIVDLKDIDHIRDYNDEAGTVTIGAGVSQKQLADYLVHQGARYRLNVTGSSEDSSVVGNALERGVAHYGCRVNEVIAMQVILGNGDTLQCGGPGGLGEPSWNSYAYALGPDLKGLFFQSAFGIVVEITLKLTPIAGPVQVASIEKKTTVPLAQWVDTLADLRYRNLLPDNLHIANPARRMSVVAPLIARYEQKGIQDISQSDLDRFCQFSATSSLNLDARLVDSYKTVITETLAPVANVHFADAESIRASRDVITCATRGVFEHAQGIPSDDALYSLGYEQQQLLDPKDLSASNVGTFFLVPVIPFTGADVDTLITIVNQRFEPQGFTPFITFNFIEHFNLEVVINLTYSTDDMGRVEQAKSVMLDTFEALNRQGYLPQRLSVFQSPVFGGYHPQYLSAVTAIKRQFDPNGIIAPGKYGL</sequence>
<dbReference type="Gene3D" id="3.40.462.10">
    <property type="entry name" value="FAD-linked oxidases, C-terminal domain"/>
    <property type="match status" value="1"/>
</dbReference>
<organism evidence="4 5">
    <name type="scientific">Microbulbifer epialgicus</name>
    <dbReference type="NCBI Taxonomy" id="393907"/>
    <lineage>
        <taxon>Bacteria</taxon>
        <taxon>Pseudomonadati</taxon>
        <taxon>Pseudomonadota</taxon>
        <taxon>Gammaproteobacteria</taxon>
        <taxon>Cellvibrionales</taxon>
        <taxon>Microbulbiferaceae</taxon>
        <taxon>Microbulbifer</taxon>
    </lineage>
</organism>
<name>A0ABV4P0P3_9GAMM</name>
<dbReference type="SUPFAM" id="SSF56176">
    <property type="entry name" value="FAD-binding/transporter-associated domain-like"/>
    <property type="match status" value="1"/>
</dbReference>
<dbReference type="InterPro" id="IPR016164">
    <property type="entry name" value="FAD-linked_Oxase-like_C"/>
</dbReference>
<dbReference type="Gene3D" id="1.10.45.10">
    <property type="entry name" value="Vanillyl-alcohol Oxidase, Chain A, domain 4"/>
    <property type="match status" value="1"/>
</dbReference>